<proteinExistence type="predicted"/>
<accession>A0ABD0KAY9</accession>
<feature type="region of interest" description="Disordered" evidence="1">
    <location>
        <begin position="91"/>
        <end position="149"/>
    </location>
</feature>
<dbReference type="AlphaFoldDB" id="A0ABD0KAY9"/>
<feature type="compositionally biased region" description="Polar residues" evidence="1">
    <location>
        <begin position="180"/>
        <end position="189"/>
    </location>
</feature>
<dbReference type="EMBL" id="JACVVK020000214">
    <property type="protein sequence ID" value="KAK7484202.1"/>
    <property type="molecule type" value="Genomic_DNA"/>
</dbReference>
<dbReference type="Proteomes" id="UP001519460">
    <property type="component" value="Unassembled WGS sequence"/>
</dbReference>
<gene>
    <name evidence="2" type="ORF">BaRGS_00024572</name>
</gene>
<organism evidence="2 3">
    <name type="scientific">Batillaria attramentaria</name>
    <dbReference type="NCBI Taxonomy" id="370345"/>
    <lineage>
        <taxon>Eukaryota</taxon>
        <taxon>Metazoa</taxon>
        <taxon>Spiralia</taxon>
        <taxon>Lophotrochozoa</taxon>
        <taxon>Mollusca</taxon>
        <taxon>Gastropoda</taxon>
        <taxon>Caenogastropoda</taxon>
        <taxon>Sorbeoconcha</taxon>
        <taxon>Cerithioidea</taxon>
        <taxon>Batillariidae</taxon>
        <taxon>Batillaria</taxon>
    </lineage>
</organism>
<evidence type="ECO:0000313" key="3">
    <source>
        <dbReference type="Proteomes" id="UP001519460"/>
    </source>
</evidence>
<evidence type="ECO:0000256" key="1">
    <source>
        <dbReference type="SAM" id="MobiDB-lite"/>
    </source>
</evidence>
<feature type="region of interest" description="Disordered" evidence="1">
    <location>
        <begin position="175"/>
        <end position="233"/>
    </location>
</feature>
<feature type="non-terminal residue" evidence="2">
    <location>
        <position position="1"/>
    </location>
</feature>
<name>A0ABD0KAY9_9CAEN</name>
<protein>
    <submittedName>
        <fullName evidence="2">Uncharacterized protein</fullName>
    </submittedName>
</protein>
<comment type="caution">
    <text evidence="2">The sequence shown here is derived from an EMBL/GenBank/DDBJ whole genome shotgun (WGS) entry which is preliminary data.</text>
</comment>
<reference evidence="2 3" key="1">
    <citation type="journal article" date="2023" name="Sci. Data">
        <title>Genome assembly of the Korean intertidal mud-creeper Batillaria attramentaria.</title>
        <authorList>
            <person name="Patra A.K."/>
            <person name="Ho P.T."/>
            <person name="Jun S."/>
            <person name="Lee S.J."/>
            <person name="Kim Y."/>
            <person name="Won Y.J."/>
        </authorList>
    </citation>
    <scope>NUCLEOTIDE SEQUENCE [LARGE SCALE GENOMIC DNA]</scope>
    <source>
        <strain evidence="2">Wonlab-2016</strain>
    </source>
</reference>
<evidence type="ECO:0000313" key="2">
    <source>
        <dbReference type="EMBL" id="KAK7484202.1"/>
    </source>
</evidence>
<keyword evidence="3" id="KW-1185">Reference proteome</keyword>
<sequence length="233" mass="25073">PPKFVKGQGQNVSIAGTQVVVTFDIRTHTNMTTGCHLTPLDAETVQRATDCSHVWTPAFSAPLSLHGRRHVSARQPSIELDVIERRSLAREGDGSAQSAHIYWDADPPASDGVDAAEETPPPARHRPGNPPADYLNPEPSRDETEEEAAEFNTVPFYQNAQIRNTGASGAAAESSQAVAINNSPPTATAASEYGNGQVEDRTDDNQRTGSADTETDETGYMKYAPRLYENTGP</sequence>